<keyword evidence="2" id="KW-1185">Reference proteome</keyword>
<dbReference type="STRING" id="1246637.MTBBW1_200024"/>
<gene>
    <name evidence="1" type="ORF">MTBBW1_200024</name>
</gene>
<evidence type="ECO:0000313" key="2">
    <source>
        <dbReference type="Proteomes" id="UP000191931"/>
    </source>
</evidence>
<sequence length="379" mass="43948">MHFQIGNIASLPIKNNLNKDEKDIISQIINLAKNDWDSYETSWDFKTLPLIDSDHHTTDLSKAYTTLSNHWQQTTLEMQRLEEENNCIFIEAYGLEDELTPDVPLHEITLTCNPHYRYGQGKTDEAYEALLLTDTMKELISYSIGCMMGRYSLDEPGLIYAHSANEGFNPSRYKTFPADDDGIIPIMDMAWFDDDATRQFITFMKTAWPAETLNDNLKFIADTLKPKAGESPEETIRRYLSTTFFKDHMKMYKKRPIYWLFSSGKQRAFECLVYLHRYNEVTLSRMRSKYVTPLQGNMVARIEYLEDEKDATTTASTQKKLQREIDLLKKKQTELQAFDDELRHHADMKISLDLDDGVKVNYGKFGNLVADKKAITGEK</sequence>
<dbReference type="AlphaFoldDB" id="A0A1W1HBL9"/>
<dbReference type="EMBL" id="FWEV01000113">
    <property type="protein sequence ID" value="SLM29887.1"/>
    <property type="molecule type" value="Genomic_DNA"/>
</dbReference>
<accession>A0A1W1HBL9</accession>
<protein>
    <submittedName>
        <fullName evidence="1">Restriction enzyme family protein</fullName>
    </submittedName>
</protein>
<name>A0A1W1HBL9_9BACT</name>
<organism evidence="1 2">
    <name type="scientific">Desulfamplus magnetovallimortis</name>
    <dbReference type="NCBI Taxonomy" id="1246637"/>
    <lineage>
        <taxon>Bacteria</taxon>
        <taxon>Pseudomonadati</taxon>
        <taxon>Thermodesulfobacteriota</taxon>
        <taxon>Desulfobacteria</taxon>
        <taxon>Desulfobacterales</taxon>
        <taxon>Desulfobacteraceae</taxon>
        <taxon>Desulfamplus</taxon>
    </lineage>
</organism>
<reference evidence="1 2" key="1">
    <citation type="submission" date="2017-03" db="EMBL/GenBank/DDBJ databases">
        <authorList>
            <person name="Afonso C.L."/>
            <person name="Miller P.J."/>
            <person name="Scott M.A."/>
            <person name="Spackman E."/>
            <person name="Goraichik I."/>
            <person name="Dimitrov K.M."/>
            <person name="Suarez D.L."/>
            <person name="Swayne D.E."/>
        </authorList>
    </citation>
    <scope>NUCLEOTIDE SEQUENCE [LARGE SCALE GENOMIC DNA]</scope>
    <source>
        <strain evidence="1">PRJEB14757</strain>
    </source>
</reference>
<evidence type="ECO:0000313" key="1">
    <source>
        <dbReference type="EMBL" id="SLM29887.1"/>
    </source>
</evidence>
<proteinExistence type="predicted"/>
<dbReference type="Proteomes" id="UP000191931">
    <property type="component" value="Unassembled WGS sequence"/>
</dbReference>